<dbReference type="Gene3D" id="1.10.357.10">
    <property type="entry name" value="Tetracycline Repressor, domain 2"/>
    <property type="match status" value="1"/>
</dbReference>
<dbReference type="Pfam" id="PF17918">
    <property type="entry name" value="TetR_C_15"/>
    <property type="match status" value="1"/>
</dbReference>
<dbReference type="RefSeq" id="WP_126583185.1">
    <property type="nucleotide sequence ID" value="NZ_BIFR01000002.1"/>
</dbReference>
<evidence type="ECO:0000256" key="4">
    <source>
        <dbReference type="PROSITE-ProRule" id="PRU00335"/>
    </source>
</evidence>
<dbReference type="InterPro" id="IPR001647">
    <property type="entry name" value="HTH_TetR"/>
</dbReference>
<accession>A0A402A9B4</accession>
<dbReference type="PRINTS" id="PR00455">
    <property type="entry name" value="HTHTETR"/>
</dbReference>
<dbReference type="InterPro" id="IPR009057">
    <property type="entry name" value="Homeodomain-like_sf"/>
</dbReference>
<dbReference type="InterPro" id="IPR050109">
    <property type="entry name" value="HTH-type_TetR-like_transc_reg"/>
</dbReference>
<dbReference type="InterPro" id="IPR041669">
    <property type="entry name" value="TetR_C_15"/>
</dbReference>
<dbReference type="PANTHER" id="PTHR30055">
    <property type="entry name" value="HTH-TYPE TRANSCRIPTIONAL REGULATOR RUTR"/>
    <property type="match status" value="1"/>
</dbReference>
<dbReference type="Pfam" id="PF00440">
    <property type="entry name" value="TetR_N"/>
    <property type="match status" value="1"/>
</dbReference>
<evidence type="ECO:0000313" key="6">
    <source>
        <dbReference type="EMBL" id="GCE15767.1"/>
    </source>
</evidence>
<sequence length="204" mass="23069">MDQQKDAQPIQRRARGLQRMASILDAAETVFAHMGYEEATTNHIAAQAAISPGSLYQFFSNKEEIALALASRYTEELRQAYDTVFSVERAELPFSLWLDQVIDTLLAFHLAHPAFHILLTTPVSSRVTKLTHALPQELQSHFEIGLQRRAPALTSAQCSLSALMSVQIFKAALLLILQEEEERKRLIVQELKNALHRYLEPFLS</sequence>
<proteinExistence type="predicted"/>
<dbReference type="Proteomes" id="UP000287352">
    <property type="component" value="Unassembled WGS sequence"/>
</dbReference>
<comment type="caution">
    <text evidence="6">The sequence shown here is derived from an EMBL/GenBank/DDBJ whole genome shotgun (WGS) entry which is preliminary data.</text>
</comment>
<evidence type="ECO:0000313" key="7">
    <source>
        <dbReference type="Proteomes" id="UP000287352"/>
    </source>
</evidence>
<dbReference type="AlphaFoldDB" id="A0A402A9B4"/>
<keyword evidence="7" id="KW-1185">Reference proteome</keyword>
<evidence type="ECO:0000256" key="3">
    <source>
        <dbReference type="ARBA" id="ARBA00023163"/>
    </source>
</evidence>
<dbReference type="PROSITE" id="PS50977">
    <property type="entry name" value="HTH_TETR_2"/>
    <property type="match status" value="1"/>
</dbReference>
<dbReference type="PANTHER" id="PTHR30055:SF234">
    <property type="entry name" value="HTH-TYPE TRANSCRIPTIONAL REGULATOR BETI"/>
    <property type="match status" value="1"/>
</dbReference>
<keyword evidence="2 4" id="KW-0238">DNA-binding</keyword>
<dbReference type="SUPFAM" id="SSF46689">
    <property type="entry name" value="Homeodomain-like"/>
    <property type="match status" value="1"/>
</dbReference>
<dbReference type="GO" id="GO:0003700">
    <property type="term" value="F:DNA-binding transcription factor activity"/>
    <property type="evidence" value="ECO:0007669"/>
    <property type="project" value="TreeGrafter"/>
</dbReference>
<reference evidence="7" key="1">
    <citation type="submission" date="2018-12" db="EMBL/GenBank/DDBJ databases">
        <title>Tengunoibacter tsumagoiensis gen. nov., sp. nov., Dictyobacter kobayashii sp. nov., D. alpinus sp. nov., and D. joshuensis sp. nov. and description of Dictyobacteraceae fam. nov. within the order Ktedonobacterales isolated from Tengu-no-mugimeshi.</title>
        <authorList>
            <person name="Wang C.M."/>
            <person name="Zheng Y."/>
            <person name="Sakai Y."/>
            <person name="Toyoda A."/>
            <person name="Minakuchi Y."/>
            <person name="Abe K."/>
            <person name="Yokota A."/>
            <person name="Yabe S."/>
        </authorList>
    </citation>
    <scope>NUCLEOTIDE SEQUENCE [LARGE SCALE GENOMIC DNA]</scope>
    <source>
        <strain evidence="7">Uno3</strain>
    </source>
</reference>
<dbReference type="OrthoDB" id="5242390at2"/>
<feature type="domain" description="HTH tetR-type" evidence="5">
    <location>
        <begin position="17"/>
        <end position="77"/>
    </location>
</feature>
<dbReference type="EMBL" id="BIFR01000002">
    <property type="protein sequence ID" value="GCE15767.1"/>
    <property type="molecule type" value="Genomic_DNA"/>
</dbReference>
<name>A0A402A9B4_9CHLR</name>
<evidence type="ECO:0000259" key="5">
    <source>
        <dbReference type="PROSITE" id="PS50977"/>
    </source>
</evidence>
<protein>
    <submittedName>
        <fullName evidence="6">TetR family transcriptional regulator</fullName>
    </submittedName>
</protein>
<dbReference type="InterPro" id="IPR023772">
    <property type="entry name" value="DNA-bd_HTH_TetR-type_CS"/>
</dbReference>
<dbReference type="PROSITE" id="PS01081">
    <property type="entry name" value="HTH_TETR_1"/>
    <property type="match status" value="1"/>
</dbReference>
<keyword evidence="1" id="KW-0805">Transcription regulation</keyword>
<dbReference type="GO" id="GO:0000976">
    <property type="term" value="F:transcription cis-regulatory region binding"/>
    <property type="evidence" value="ECO:0007669"/>
    <property type="project" value="TreeGrafter"/>
</dbReference>
<organism evidence="6 7">
    <name type="scientific">Tengunoibacter tsumagoiensis</name>
    <dbReference type="NCBI Taxonomy" id="2014871"/>
    <lineage>
        <taxon>Bacteria</taxon>
        <taxon>Bacillati</taxon>
        <taxon>Chloroflexota</taxon>
        <taxon>Ktedonobacteria</taxon>
        <taxon>Ktedonobacterales</taxon>
        <taxon>Dictyobacteraceae</taxon>
        <taxon>Tengunoibacter</taxon>
    </lineage>
</organism>
<feature type="DNA-binding region" description="H-T-H motif" evidence="4">
    <location>
        <begin position="40"/>
        <end position="59"/>
    </location>
</feature>
<evidence type="ECO:0000256" key="1">
    <source>
        <dbReference type="ARBA" id="ARBA00023015"/>
    </source>
</evidence>
<gene>
    <name evidence="6" type="ORF">KTT_56260</name>
</gene>
<evidence type="ECO:0000256" key="2">
    <source>
        <dbReference type="ARBA" id="ARBA00023125"/>
    </source>
</evidence>
<keyword evidence="3" id="KW-0804">Transcription</keyword>